<name>A0A5C5UWB6_9BACT</name>
<dbReference type="GO" id="GO:0046677">
    <property type="term" value="P:response to antibiotic"/>
    <property type="evidence" value="ECO:0007669"/>
    <property type="project" value="TreeGrafter"/>
</dbReference>
<evidence type="ECO:0000256" key="1">
    <source>
        <dbReference type="ARBA" id="ARBA00004196"/>
    </source>
</evidence>
<evidence type="ECO:0000256" key="3">
    <source>
        <dbReference type="SAM" id="MobiDB-lite"/>
    </source>
</evidence>
<dbReference type="Gene3D" id="2.40.50.100">
    <property type="match status" value="1"/>
</dbReference>
<comment type="caution">
    <text evidence="8">The sequence shown here is derived from an EMBL/GenBank/DDBJ whole genome shotgun (WGS) entry which is preliminary data.</text>
</comment>
<dbReference type="Pfam" id="PF25917">
    <property type="entry name" value="BSH_RND"/>
    <property type="match status" value="1"/>
</dbReference>
<protein>
    <submittedName>
        <fullName evidence="8">Multidrug efflux pump subunit AcrA</fullName>
    </submittedName>
</protein>
<dbReference type="InterPro" id="IPR006143">
    <property type="entry name" value="RND_pump_MFP"/>
</dbReference>
<dbReference type="OrthoDB" id="9816569at2"/>
<dbReference type="PANTHER" id="PTHR30158">
    <property type="entry name" value="ACRA/E-RELATED COMPONENT OF DRUG EFFLUX TRANSPORTER"/>
    <property type="match status" value="1"/>
</dbReference>
<feature type="domain" description="Multidrug resistance protein MdtA-like barrel-sandwich hybrid" evidence="5">
    <location>
        <begin position="78"/>
        <end position="219"/>
    </location>
</feature>
<dbReference type="Pfam" id="PF25876">
    <property type="entry name" value="HH_MFP_RND"/>
    <property type="match status" value="1"/>
</dbReference>
<comment type="similarity">
    <text evidence="2">Belongs to the membrane fusion protein (MFP) (TC 8.A.1) family.</text>
</comment>
<gene>
    <name evidence="8" type="primary">acrA</name>
    <name evidence="8" type="ORF">Enr8_41620</name>
</gene>
<dbReference type="EMBL" id="SJPF01000005">
    <property type="protein sequence ID" value="TWT30641.1"/>
    <property type="molecule type" value="Genomic_DNA"/>
</dbReference>
<evidence type="ECO:0000259" key="5">
    <source>
        <dbReference type="Pfam" id="PF25917"/>
    </source>
</evidence>
<keyword evidence="9" id="KW-1185">Reference proteome</keyword>
<feature type="region of interest" description="Disordered" evidence="3">
    <location>
        <begin position="394"/>
        <end position="425"/>
    </location>
</feature>
<comment type="subcellular location">
    <subcellularLocation>
        <location evidence="1">Cell envelope</location>
    </subcellularLocation>
</comment>
<dbReference type="PANTHER" id="PTHR30158:SF10">
    <property type="entry name" value="CATION EFFLUX PUMP"/>
    <property type="match status" value="1"/>
</dbReference>
<evidence type="ECO:0000313" key="9">
    <source>
        <dbReference type="Proteomes" id="UP000318878"/>
    </source>
</evidence>
<dbReference type="InterPro" id="IPR058624">
    <property type="entry name" value="MdtA-like_HH"/>
</dbReference>
<dbReference type="GO" id="GO:0030313">
    <property type="term" value="C:cell envelope"/>
    <property type="evidence" value="ECO:0007669"/>
    <property type="project" value="UniProtKB-SubCell"/>
</dbReference>
<feature type="domain" description="Multidrug resistance protein MdtA-like alpha-helical hairpin" evidence="4">
    <location>
        <begin position="121"/>
        <end position="187"/>
    </location>
</feature>
<sequence>MLLEGPVLNNGSGILSRFCHSRLQVSMAMLVGFGLVAGCRPANQYHAPPPPEVSVALPLVRDVTVYQEETGTTEAVERAEVHARVSGTLEEIAFQPNDDVKQGDVLFKIEPEEFLAKRDLAQAELRLAEVAKERAVNDLERQKEVYKKGAVSEMEMVRLKAEVDGSGAQIDAAKAQLDQAQLDVDYTTVKAPIDGRIGKSLVKVGNLVSAQPATQLTTIVSNDAVYANFTISERAYLSFVDDHDPKEGNGRDIPFFLARATDAGFPYQGKLNFTDLTVEEGTGTFAVRAIFPNTDGRLAPGLFVRIRFPVKSRPDSLLVPQRATAVDQAGSYVLVVNAEDKVERRDIVVGSKFGPMVVITPAPNAETPISAEDRVVVDGVQRSRPGATVKPVMTELSVDESLLNPEKGEDKQPPADDAANAENMQ</sequence>
<dbReference type="GO" id="GO:0022857">
    <property type="term" value="F:transmembrane transporter activity"/>
    <property type="evidence" value="ECO:0007669"/>
    <property type="project" value="InterPro"/>
</dbReference>
<dbReference type="SUPFAM" id="SSF111369">
    <property type="entry name" value="HlyD-like secretion proteins"/>
    <property type="match status" value="1"/>
</dbReference>
<evidence type="ECO:0000259" key="4">
    <source>
        <dbReference type="Pfam" id="PF25876"/>
    </source>
</evidence>
<reference evidence="8 9" key="1">
    <citation type="submission" date="2019-02" db="EMBL/GenBank/DDBJ databases">
        <title>Deep-cultivation of Planctomycetes and their phenomic and genomic characterization uncovers novel biology.</title>
        <authorList>
            <person name="Wiegand S."/>
            <person name="Jogler M."/>
            <person name="Boedeker C."/>
            <person name="Pinto D."/>
            <person name="Vollmers J."/>
            <person name="Rivas-Marin E."/>
            <person name="Kohn T."/>
            <person name="Peeters S.H."/>
            <person name="Heuer A."/>
            <person name="Rast P."/>
            <person name="Oberbeckmann S."/>
            <person name="Bunk B."/>
            <person name="Jeske O."/>
            <person name="Meyerdierks A."/>
            <person name="Storesund J.E."/>
            <person name="Kallscheuer N."/>
            <person name="Luecker S."/>
            <person name="Lage O.M."/>
            <person name="Pohl T."/>
            <person name="Merkel B.J."/>
            <person name="Hornburger P."/>
            <person name="Mueller R.-W."/>
            <person name="Bruemmer F."/>
            <person name="Labrenz M."/>
            <person name="Spormann A.M."/>
            <person name="Op Den Camp H."/>
            <person name="Overmann J."/>
            <person name="Amann R."/>
            <person name="Jetten M.S.M."/>
            <person name="Mascher T."/>
            <person name="Medema M.H."/>
            <person name="Devos D.P."/>
            <person name="Kaster A.-K."/>
            <person name="Ovreas L."/>
            <person name="Rohde M."/>
            <person name="Galperin M.Y."/>
            <person name="Jogler C."/>
        </authorList>
    </citation>
    <scope>NUCLEOTIDE SEQUENCE [LARGE SCALE GENOMIC DNA]</scope>
    <source>
        <strain evidence="8 9">Enr8</strain>
    </source>
</reference>
<accession>A0A5C5UWB6</accession>
<dbReference type="Gene3D" id="1.10.287.470">
    <property type="entry name" value="Helix hairpin bin"/>
    <property type="match status" value="1"/>
</dbReference>
<dbReference type="Pfam" id="PF25944">
    <property type="entry name" value="Beta-barrel_RND"/>
    <property type="match status" value="1"/>
</dbReference>
<dbReference type="Gene3D" id="2.40.420.20">
    <property type="match status" value="1"/>
</dbReference>
<dbReference type="InterPro" id="IPR058627">
    <property type="entry name" value="MdtA-like_C"/>
</dbReference>
<evidence type="ECO:0000259" key="7">
    <source>
        <dbReference type="Pfam" id="PF25967"/>
    </source>
</evidence>
<dbReference type="AlphaFoldDB" id="A0A5C5UWB6"/>
<dbReference type="Pfam" id="PF25967">
    <property type="entry name" value="RND-MFP_C"/>
    <property type="match status" value="1"/>
</dbReference>
<dbReference type="Proteomes" id="UP000318878">
    <property type="component" value="Unassembled WGS sequence"/>
</dbReference>
<dbReference type="Gene3D" id="2.40.30.170">
    <property type="match status" value="1"/>
</dbReference>
<evidence type="ECO:0000256" key="2">
    <source>
        <dbReference type="ARBA" id="ARBA00009477"/>
    </source>
</evidence>
<feature type="domain" description="Multidrug resistance protein MdtA-like beta-barrel" evidence="6">
    <location>
        <begin position="225"/>
        <end position="310"/>
    </location>
</feature>
<evidence type="ECO:0000313" key="8">
    <source>
        <dbReference type="EMBL" id="TWT30641.1"/>
    </source>
</evidence>
<proteinExistence type="inferred from homology"/>
<dbReference type="InterPro" id="IPR058626">
    <property type="entry name" value="MdtA-like_b-barrel"/>
</dbReference>
<evidence type="ECO:0000259" key="6">
    <source>
        <dbReference type="Pfam" id="PF25944"/>
    </source>
</evidence>
<organism evidence="8 9">
    <name type="scientific">Blastopirellula retiformator</name>
    <dbReference type="NCBI Taxonomy" id="2527970"/>
    <lineage>
        <taxon>Bacteria</taxon>
        <taxon>Pseudomonadati</taxon>
        <taxon>Planctomycetota</taxon>
        <taxon>Planctomycetia</taxon>
        <taxon>Pirellulales</taxon>
        <taxon>Pirellulaceae</taxon>
        <taxon>Blastopirellula</taxon>
    </lineage>
</organism>
<dbReference type="NCBIfam" id="TIGR01730">
    <property type="entry name" value="RND_mfp"/>
    <property type="match status" value="1"/>
</dbReference>
<dbReference type="GO" id="GO:0005886">
    <property type="term" value="C:plasma membrane"/>
    <property type="evidence" value="ECO:0007669"/>
    <property type="project" value="TreeGrafter"/>
</dbReference>
<dbReference type="InterPro" id="IPR058625">
    <property type="entry name" value="MdtA-like_BSH"/>
</dbReference>
<feature type="domain" description="Multidrug resistance protein MdtA-like C-terminal permuted SH3" evidence="7">
    <location>
        <begin position="316"/>
        <end position="382"/>
    </location>
</feature>